<protein>
    <submittedName>
        <fullName evidence="2">Uncharacterized protein</fullName>
    </submittedName>
</protein>
<keyword evidence="3" id="KW-1185">Reference proteome</keyword>
<accession>A0A699ZJJ7</accession>
<comment type="caution">
    <text evidence="2">The sequence shown here is derived from an EMBL/GenBank/DDBJ whole genome shotgun (WGS) entry which is preliminary data.</text>
</comment>
<gene>
    <name evidence="2" type="ORF">HaLaN_19955</name>
</gene>
<keyword evidence="1" id="KW-0732">Signal</keyword>
<evidence type="ECO:0000313" key="3">
    <source>
        <dbReference type="Proteomes" id="UP000485058"/>
    </source>
</evidence>
<reference evidence="2 3" key="1">
    <citation type="submission" date="2020-02" db="EMBL/GenBank/DDBJ databases">
        <title>Draft genome sequence of Haematococcus lacustris strain NIES-144.</title>
        <authorList>
            <person name="Morimoto D."/>
            <person name="Nakagawa S."/>
            <person name="Yoshida T."/>
            <person name="Sawayama S."/>
        </authorList>
    </citation>
    <scope>NUCLEOTIDE SEQUENCE [LARGE SCALE GENOMIC DNA]</scope>
    <source>
        <strain evidence="2 3">NIES-144</strain>
    </source>
</reference>
<dbReference type="EMBL" id="BLLF01002049">
    <property type="protein sequence ID" value="GFH22481.1"/>
    <property type="molecule type" value="Genomic_DNA"/>
</dbReference>
<feature type="chain" id="PRO_5025527264" evidence="1">
    <location>
        <begin position="23"/>
        <end position="80"/>
    </location>
</feature>
<evidence type="ECO:0000313" key="2">
    <source>
        <dbReference type="EMBL" id="GFH22481.1"/>
    </source>
</evidence>
<name>A0A699ZJJ7_HAELA</name>
<organism evidence="2 3">
    <name type="scientific">Haematococcus lacustris</name>
    <name type="common">Green alga</name>
    <name type="synonym">Haematococcus pluvialis</name>
    <dbReference type="NCBI Taxonomy" id="44745"/>
    <lineage>
        <taxon>Eukaryota</taxon>
        <taxon>Viridiplantae</taxon>
        <taxon>Chlorophyta</taxon>
        <taxon>core chlorophytes</taxon>
        <taxon>Chlorophyceae</taxon>
        <taxon>CS clade</taxon>
        <taxon>Chlamydomonadales</taxon>
        <taxon>Haematococcaceae</taxon>
        <taxon>Haematococcus</taxon>
    </lineage>
</organism>
<sequence length="80" mass="8851">MTGTNSDLSAAFLISVRRWLLACSARLQGSNQGWANTLLSSYNITASSSVSGRYYQLRSQLPGSGPCYPVWAETVEYFHR</sequence>
<evidence type="ECO:0000256" key="1">
    <source>
        <dbReference type="SAM" id="SignalP"/>
    </source>
</evidence>
<feature type="signal peptide" evidence="1">
    <location>
        <begin position="1"/>
        <end position="22"/>
    </location>
</feature>
<dbReference type="Proteomes" id="UP000485058">
    <property type="component" value="Unassembled WGS sequence"/>
</dbReference>
<proteinExistence type="predicted"/>
<dbReference type="AlphaFoldDB" id="A0A699ZJJ7"/>